<dbReference type="InterPro" id="IPR036493">
    <property type="entry name" value="YunC_sf"/>
</dbReference>
<dbReference type="Gene3D" id="3.30.1980.10">
    <property type="entry name" value="Hypothetical protein YunC"/>
    <property type="match status" value="1"/>
</dbReference>
<gene>
    <name evidence="1" type="ORF">L6E24_06685</name>
</gene>
<dbReference type="EMBL" id="CP096115">
    <property type="protein sequence ID" value="UUX93794.1"/>
    <property type="molecule type" value="Genomic_DNA"/>
</dbReference>
<accession>A0A9E7TLG0</accession>
<dbReference type="RefSeq" id="WP_257743929.1">
    <property type="nucleotide sequence ID" value="NZ_CP096115.1"/>
</dbReference>
<proteinExistence type="predicted"/>
<dbReference type="AlphaFoldDB" id="A0A9E7TLG0"/>
<organism evidence="1 2">
    <name type="scientific">Methanoplanus endosymbiosus</name>
    <dbReference type="NCBI Taxonomy" id="33865"/>
    <lineage>
        <taxon>Archaea</taxon>
        <taxon>Methanobacteriati</taxon>
        <taxon>Methanobacteriota</taxon>
        <taxon>Stenosarchaea group</taxon>
        <taxon>Methanomicrobia</taxon>
        <taxon>Methanomicrobiales</taxon>
        <taxon>Methanomicrobiaceae</taxon>
        <taxon>Methanoplanus</taxon>
    </lineage>
</organism>
<sequence length="99" mass="10594">MTESKIEISGKEVECFEIPIGDVNLVFAKNDKGLIGCGAFDVIALEKFSYAAAKVKPSGNSVKNTEDLLNGEIALANKFAKEKGITEGMSGREAIEKLI</sequence>
<keyword evidence="2" id="KW-1185">Reference proteome</keyword>
<evidence type="ECO:0000313" key="2">
    <source>
        <dbReference type="Proteomes" id="UP001060368"/>
    </source>
</evidence>
<reference evidence="1" key="1">
    <citation type="submission" date="2022-04" db="EMBL/GenBank/DDBJ databases">
        <title>Complete genome of Methanoplanus endosymbiosus DSM 3599.</title>
        <authorList>
            <person name="Chen S.-C."/>
            <person name="You Y.-T."/>
            <person name="Zhou Y.-Z."/>
            <person name="Lai M.-C."/>
        </authorList>
    </citation>
    <scope>NUCLEOTIDE SEQUENCE</scope>
    <source>
        <strain evidence="1">DSM 3599</strain>
    </source>
</reference>
<dbReference type="Proteomes" id="UP001060368">
    <property type="component" value="Chromosome"/>
</dbReference>
<evidence type="ECO:0000313" key="1">
    <source>
        <dbReference type="EMBL" id="UUX93794.1"/>
    </source>
</evidence>
<dbReference type="InterPro" id="IPR014931">
    <property type="entry name" value="DUF1805"/>
</dbReference>
<dbReference type="GeneID" id="74307370"/>
<name>A0A9E7TLG0_9EURY</name>
<protein>
    <submittedName>
        <fullName evidence="1">YunC family protein</fullName>
    </submittedName>
</protein>
<dbReference type="Pfam" id="PF08827">
    <property type="entry name" value="DUF1805"/>
    <property type="match status" value="1"/>
</dbReference>
<dbReference type="SUPFAM" id="SSF102891">
    <property type="entry name" value="Hypothetical protein Ta1206"/>
    <property type="match status" value="1"/>
</dbReference>
<dbReference type="KEGG" id="mend:L6E24_06685"/>